<reference evidence="1" key="1">
    <citation type="submission" date="2022-11" db="EMBL/GenBank/DDBJ databases">
        <title>beta-Carotene-producing bacterium, Jeongeuplla avenae sp. nov., alleviates the salt stress of Arabidopsis seedlings.</title>
        <authorList>
            <person name="Jiang L."/>
            <person name="Lee J."/>
        </authorList>
    </citation>
    <scope>NUCLEOTIDE SEQUENCE</scope>
    <source>
        <strain evidence="1">DY_R2A_6</strain>
    </source>
</reference>
<dbReference type="Proteomes" id="UP001163223">
    <property type="component" value="Chromosome"/>
</dbReference>
<proteinExistence type="predicted"/>
<protein>
    <submittedName>
        <fullName evidence="1">TIGR02594 family protein</fullName>
    </submittedName>
</protein>
<name>A0ACD4NRL6_9HYPH</name>
<organism evidence="1 2">
    <name type="scientific">Antarcticirhabdus aurantiaca</name>
    <dbReference type="NCBI Taxonomy" id="2606717"/>
    <lineage>
        <taxon>Bacteria</taxon>
        <taxon>Pseudomonadati</taxon>
        <taxon>Pseudomonadota</taxon>
        <taxon>Alphaproteobacteria</taxon>
        <taxon>Hyphomicrobiales</taxon>
        <taxon>Aurantimonadaceae</taxon>
        <taxon>Antarcticirhabdus</taxon>
    </lineage>
</organism>
<evidence type="ECO:0000313" key="2">
    <source>
        <dbReference type="Proteomes" id="UP001163223"/>
    </source>
</evidence>
<accession>A0ACD4NRL6</accession>
<dbReference type="EMBL" id="CP113520">
    <property type="protein sequence ID" value="WAJ29342.1"/>
    <property type="molecule type" value="Genomic_DNA"/>
</dbReference>
<gene>
    <name evidence="1" type="ORF">OXU80_03650</name>
</gene>
<keyword evidence="2" id="KW-1185">Reference proteome</keyword>
<evidence type="ECO:0000313" key="1">
    <source>
        <dbReference type="EMBL" id="WAJ29342.1"/>
    </source>
</evidence>
<sequence>MDPQIKAVQERLVALGYDVGRAGADGVLGRDTIGAVKRFQAAAKLGVKWPGTIGPSTLAALNATPISGVPGQALPPIVDEVIATPVWIGEARRFLGKHERRDAKELDKVLGLDASDIAWCGAFVAMVLAIVLPEERMPSNPLGARNWLKAGINLDGPQVGAIVVFWRGAKSGWSGHVGFVVGHDRTHVHVLGGNQSDSVSIARIGKDRLLGYRWPTTGGEPPIGALATSTINASITTNEA</sequence>